<evidence type="ECO:0000256" key="1">
    <source>
        <dbReference type="SAM" id="MobiDB-lite"/>
    </source>
</evidence>
<dbReference type="EMBL" id="QXFV01002689">
    <property type="protein sequence ID" value="KAE8984538.1"/>
    <property type="molecule type" value="Genomic_DNA"/>
</dbReference>
<feature type="region of interest" description="Disordered" evidence="1">
    <location>
        <begin position="95"/>
        <end position="115"/>
    </location>
</feature>
<protein>
    <recommendedName>
        <fullName evidence="6">BED-type domain-containing protein</fullName>
    </recommendedName>
</protein>
<evidence type="ECO:0008006" key="6">
    <source>
        <dbReference type="Google" id="ProtNLM"/>
    </source>
</evidence>
<organism evidence="2 5">
    <name type="scientific">Phytophthora rubi</name>
    <dbReference type="NCBI Taxonomy" id="129364"/>
    <lineage>
        <taxon>Eukaryota</taxon>
        <taxon>Sar</taxon>
        <taxon>Stramenopiles</taxon>
        <taxon>Oomycota</taxon>
        <taxon>Peronosporomycetes</taxon>
        <taxon>Peronosporales</taxon>
        <taxon>Peronosporaceae</taxon>
        <taxon>Phytophthora</taxon>
    </lineage>
</organism>
<proteinExistence type="predicted"/>
<dbReference type="OrthoDB" id="108778at2759"/>
<name>A0A6A3IK89_9STRA</name>
<accession>A0A6A3IK89</accession>
<dbReference type="AlphaFoldDB" id="A0A6A3IK89"/>
<comment type="caution">
    <text evidence="2">The sequence shown here is derived from an EMBL/GenBank/DDBJ whole genome shotgun (WGS) entry which is preliminary data.</text>
</comment>
<dbReference type="Proteomes" id="UP000429607">
    <property type="component" value="Unassembled WGS sequence"/>
</dbReference>
<dbReference type="Proteomes" id="UP000435112">
    <property type="component" value="Unassembled WGS sequence"/>
</dbReference>
<evidence type="ECO:0000313" key="2">
    <source>
        <dbReference type="EMBL" id="KAE8982511.1"/>
    </source>
</evidence>
<reference evidence="4 5" key="1">
    <citation type="submission" date="2018-09" db="EMBL/GenBank/DDBJ databases">
        <title>Genomic investigation of the strawberry pathogen Phytophthora fragariae indicates pathogenicity is determined by transcriptional variation in three key races.</title>
        <authorList>
            <person name="Adams T.M."/>
            <person name="Armitage A.D."/>
            <person name="Sobczyk M.K."/>
            <person name="Bates H.J."/>
            <person name="Dunwell J.M."/>
            <person name="Nellist C.F."/>
            <person name="Harrison R.J."/>
        </authorList>
    </citation>
    <scope>NUCLEOTIDE SEQUENCE [LARGE SCALE GENOMIC DNA]</scope>
    <source>
        <strain evidence="3 4">SCRP249</strain>
        <strain evidence="2 5">SCRP324</strain>
    </source>
</reference>
<evidence type="ECO:0000313" key="3">
    <source>
        <dbReference type="EMBL" id="KAE8984538.1"/>
    </source>
</evidence>
<sequence length="221" mass="24657">MAPSLTYKLKYKRSTRDPTKFDINEFLSRTDDGNGKCRTCNKRVPWSRDRVSSHKRASCPAASENEVTFFKGVLQQKREHREVNHVVVRTTTDVQSDATIAAPPPSPAKRSKQRTVTKATVTSWVDTRADRARITEAMANFVFRTGAPFRVVESEAMKELLCALRPAYVPFAPTAKAISGSILTWRYGHLFGKGLAFVAGTNTFTLSSDGWSDINGEHMVN</sequence>
<dbReference type="EMBL" id="QXFU01002702">
    <property type="protein sequence ID" value="KAE8982511.1"/>
    <property type="molecule type" value="Genomic_DNA"/>
</dbReference>
<gene>
    <name evidence="3" type="ORF">PR001_g23145</name>
    <name evidence="2" type="ORF">PR002_g23512</name>
</gene>
<evidence type="ECO:0000313" key="5">
    <source>
        <dbReference type="Proteomes" id="UP000435112"/>
    </source>
</evidence>
<evidence type="ECO:0000313" key="4">
    <source>
        <dbReference type="Proteomes" id="UP000429607"/>
    </source>
</evidence>